<evidence type="ECO:0000256" key="4">
    <source>
        <dbReference type="ARBA" id="ARBA00022806"/>
    </source>
</evidence>
<dbReference type="Pfam" id="PF21196">
    <property type="entry name" value="PcrA_UvrD_tudor"/>
    <property type="match status" value="1"/>
</dbReference>
<dbReference type="Pfam" id="PF13361">
    <property type="entry name" value="UvrD_C"/>
    <property type="match status" value="1"/>
</dbReference>
<dbReference type="InterPro" id="IPR000212">
    <property type="entry name" value="DNA_helicase_UvrD/REP"/>
</dbReference>
<dbReference type="EMBL" id="BAABHF010000009">
    <property type="protein sequence ID" value="GAA4482775.1"/>
    <property type="molecule type" value="Genomic_DNA"/>
</dbReference>
<organism evidence="14 15">
    <name type="scientific">Actinoallomurus oryzae</name>
    <dbReference type="NCBI Taxonomy" id="502180"/>
    <lineage>
        <taxon>Bacteria</taxon>
        <taxon>Bacillati</taxon>
        <taxon>Actinomycetota</taxon>
        <taxon>Actinomycetes</taxon>
        <taxon>Streptosporangiales</taxon>
        <taxon>Thermomonosporaceae</taxon>
        <taxon>Actinoallomurus</taxon>
    </lineage>
</organism>
<dbReference type="InterPro" id="IPR013986">
    <property type="entry name" value="DExx_box_DNA_helicase_dom_sf"/>
</dbReference>
<dbReference type="PANTHER" id="PTHR11070:SF2">
    <property type="entry name" value="ATP-DEPENDENT DNA HELICASE SRS2"/>
    <property type="match status" value="1"/>
</dbReference>
<evidence type="ECO:0000256" key="5">
    <source>
        <dbReference type="ARBA" id="ARBA00022840"/>
    </source>
</evidence>
<comment type="similarity">
    <text evidence="1 11">Belongs to the helicase family. UvrD subfamily.</text>
</comment>
<dbReference type="PROSITE" id="PS51217">
    <property type="entry name" value="UVRD_HELICASE_CTER"/>
    <property type="match status" value="1"/>
</dbReference>
<evidence type="ECO:0000259" key="12">
    <source>
        <dbReference type="PROSITE" id="PS51198"/>
    </source>
</evidence>
<name>A0ABP8P9W9_9ACTN</name>
<dbReference type="Gene3D" id="3.40.50.300">
    <property type="entry name" value="P-loop containing nucleotide triphosphate hydrolases"/>
    <property type="match status" value="2"/>
</dbReference>
<dbReference type="InterPro" id="IPR005751">
    <property type="entry name" value="ATP-dep_DNA_helicase_PcrA"/>
</dbReference>
<evidence type="ECO:0000256" key="9">
    <source>
        <dbReference type="ARBA" id="ARBA00048988"/>
    </source>
</evidence>
<keyword evidence="2 10" id="KW-0547">Nucleotide-binding</keyword>
<evidence type="ECO:0000313" key="14">
    <source>
        <dbReference type="EMBL" id="GAA4482775.1"/>
    </source>
</evidence>
<comment type="catalytic activity">
    <reaction evidence="9 11">
        <text>ATP + H2O = ADP + phosphate + H(+)</text>
        <dbReference type="Rhea" id="RHEA:13065"/>
        <dbReference type="ChEBI" id="CHEBI:15377"/>
        <dbReference type="ChEBI" id="CHEBI:15378"/>
        <dbReference type="ChEBI" id="CHEBI:30616"/>
        <dbReference type="ChEBI" id="CHEBI:43474"/>
        <dbReference type="ChEBI" id="CHEBI:456216"/>
        <dbReference type="EC" id="5.6.2.4"/>
    </reaction>
</comment>
<comment type="catalytic activity">
    <reaction evidence="8">
        <text>Couples ATP hydrolysis with the unwinding of duplex DNA by translocating in the 3'-5' direction.</text>
        <dbReference type="EC" id="5.6.2.4"/>
    </reaction>
</comment>
<dbReference type="Pfam" id="PF00580">
    <property type="entry name" value="UvrD-helicase"/>
    <property type="match status" value="1"/>
</dbReference>
<evidence type="ECO:0000256" key="8">
    <source>
        <dbReference type="ARBA" id="ARBA00034617"/>
    </source>
</evidence>
<dbReference type="CDD" id="cd18807">
    <property type="entry name" value="SF1_C_UvrD"/>
    <property type="match status" value="1"/>
</dbReference>
<dbReference type="EC" id="5.6.2.4" evidence="11"/>
<dbReference type="CDD" id="cd17932">
    <property type="entry name" value="DEXQc_UvrD"/>
    <property type="match status" value="1"/>
</dbReference>
<protein>
    <recommendedName>
        <fullName evidence="11">ATP-dependent DNA helicase</fullName>
        <ecNumber evidence="11">5.6.2.4</ecNumber>
    </recommendedName>
</protein>
<feature type="domain" description="UvrD-like helicase C-terminal" evidence="13">
    <location>
        <begin position="299"/>
        <end position="602"/>
    </location>
</feature>
<evidence type="ECO:0000256" key="3">
    <source>
        <dbReference type="ARBA" id="ARBA00022801"/>
    </source>
</evidence>
<dbReference type="PROSITE" id="PS51198">
    <property type="entry name" value="UVRD_HELICASE_ATP_BIND"/>
    <property type="match status" value="1"/>
</dbReference>
<keyword evidence="6 11" id="KW-0238">DNA-binding</keyword>
<feature type="binding site" evidence="10">
    <location>
        <begin position="32"/>
        <end position="39"/>
    </location>
    <ligand>
        <name>ATP</name>
        <dbReference type="ChEBI" id="CHEBI:30616"/>
    </ligand>
</feature>
<reference evidence="15" key="1">
    <citation type="journal article" date="2019" name="Int. J. Syst. Evol. Microbiol.">
        <title>The Global Catalogue of Microorganisms (GCM) 10K type strain sequencing project: providing services to taxonomists for standard genome sequencing and annotation.</title>
        <authorList>
            <consortium name="The Broad Institute Genomics Platform"/>
            <consortium name="The Broad Institute Genome Sequencing Center for Infectious Disease"/>
            <person name="Wu L."/>
            <person name="Ma J."/>
        </authorList>
    </citation>
    <scope>NUCLEOTIDE SEQUENCE [LARGE SCALE GENOMIC DNA]</scope>
    <source>
        <strain evidence="15">JCM 17933</strain>
    </source>
</reference>
<evidence type="ECO:0000256" key="7">
    <source>
        <dbReference type="ARBA" id="ARBA00023235"/>
    </source>
</evidence>
<feature type="domain" description="UvrD-like helicase ATP-binding" evidence="12">
    <location>
        <begin position="11"/>
        <end position="298"/>
    </location>
</feature>
<evidence type="ECO:0000256" key="10">
    <source>
        <dbReference type="PROSITE-ProRule" id="PRU00560"/>
    </source>
</evidence>
<dbReference type="Gene3D" id="1.10.10.160">
    <property type="match status" value="1"/>
</dbReference>
<dbReference type="Proteomes" id="UP001500503">
    <property type="component" value="Unassembled WGS sequence"/>
</dbReference>
<evidence type="ECO:0000256" key="6">
    <source>
        <dbReference type="ARBA" id="ARBA00023125"/>
    </source>
</evidence>
<dbReference type="InterPro" id="IPR014016">
    <property type="entry name" value="UvrD-like_ATP-bd"/>
</dbReference>
<keyword evidence="7" id="KW-0413">Isomerase</keyword>
<keyword evidence="5 10" id="KW-0067">ATP-binding</keyword>
<evidence type="ECO:0000256" key="11">
    <source>
        <dbReference type="RuleBase" id="RU364053"/>
    </source>
</evidence>
<accession>A0ABP8P9W9</accession>
<keyword evidence="4 10" id="KW-0347">Helicase</keyword>
<gene>
    <name evidence="14" type="primary">pcrA</name>
    <name evidence="14" type="ORF">GCM10023191_003360</name>
</gene>
<evidence type="ECO:0000256" key="2">
    <source>
        <dbReference type="ARBA" id="ARBA00022741"/>
    </source>
</evidence>
<dbReference type="GO" id="GO:0004386">
    <property type="term" value="F:helicase activity"/>
    <property type="evidence" value="ECO:0007669"/>
    <property type="project" value="UniProtKB-KW"/>
</dbReference>
<dbReference type="RefSeq" id="WP_345456383.1">
    <property type="nucleotide sequence ID" value="NZ_BAABHF010000009.1"/>
</dbReference>
<dbReference type="PANTHER" id="PTHR11070">
    <property type="entry name" value="UVRD / RECB / PCRA DNA HELICASE FAMILY MEMBER"/>
    <property type="match status" value="1"/>
</dbReference>
<dbReference type="Gene3D" id="1.10.486.10">
    <property type="entry name" value="PCRA, domain 4"/>
    <property type="match status" value="1"/>
</dbReference>
<proteinExistence type="inferred from homology"/>
<evidence type="ECO:0000256" key="1">
    <source>
        <dbReference type="ARBA" id="ARBA00009922"/>
    </source>
</evidence>
<evidence type="ECO:0000313" key="15">
    <source>
        <dbReference type="Proteomes" id="UP001500503"/>
    </source>
</evidence>
<dbReference type="InterPro" id="IPR014017">
    <property type="entry name" value="DNA_helicase_UvrD-like_C"/>
</dbReference>
<keyword evidence="15" id="KW-1185">Reference proteome</keyword>
<sequence>MSTLVSHPLLDGLNDAQRAAVVHRGGPLLIVAGAGSGKTRVLTHRIAYLLGERGAQPGEILAITFTNKAAGEMRERVQALVGNRARAMWVMTFHSACVRILRREAKRLGFPSGFSIYDQADSQRLMALVCRELDLDPKRYPPRGFSAQVSNLKNELIDYETFKSQASTHLEKTLAEAYETYQARLQQAGALDFDDLIMTTVNLLQAFPDVAEHYRRRFRHVLVDEYQDTNHAQYVLVRELVGQQGDDDGLAPAELCVVGDADQSIYAFRGATIRNILEFERDYPDANVILLEQNYRSTQTILSAANAVIERNADRKPKRLWSDQGDGPKVSGYVADNEHDEAAFVAQEIDRLSDDEEVKPGDVAVFYRTNAQSRVFEEVFIRVGLPYKVVGGVRFYERKEIRDLLAYLRVLANPEDTVSLRRILNVPKRGIGDRAEACVEALAGRERISFWQALRRADEAPAIATRSLNQIKDFVALLDELGEMVETSTPTEMVEAILTKSGYLAELEASRDPQDETRIENLRELESVAAEFEERLATGVLGDDEAQAAERPAEGRLVEFLEQVALVADADQIPGGNNGVVPPGERANEGVVTLMTLHTAKGLEFPVVFLTGMEDGVFPHLRSLGDPKQLEEERRLAYVGITRARRRLYVSRATMRSSWGAPSYNPASRFLTEIPETLVEWERSESSGAPAMASVAQRPGVRSPGNRAVPALATGDRVVHDAFGLGTVVTVDGAGEKAAATVDFGGDYGVKRFVLRYAPIQKL</sequence>
<keyword evidence="3 10" id="KW-0378">Hydrolase</keyword>
<comment type="caution">
    <text evidence="14">The sequence shown here is derived from an EMBL/GenBank/DDBJ whole genome shotgun (WGS) entry which is preliminary data.</text>
</comment>
<dbReference type="SUPFAM" id="SSF52540">
    <property type="entry name" value="P-loop containing nucleoside triphosphate hydrolases"/>
    <property type="match status" value="1"/>
</dbReference>
<dbReference type="InterPro" id="IPR027417">
    <property type="entry name" value="P-loop_NTPase"/>
</dbReference>
<dbReference type="NCBIfam" id="TIGR01073">
    <property type="entry name" value="pcrA"/>
    <property type="match status" value="1"/>
</dbReference>
<evidence type="ECO:0000259" key="13">
    <source>
        <dbReference type="PROSITE" id="PS51217"/>
    </source>
</evidence>